<dbReference type="GO" id="GO:0006355">
    <property type="term" value="P:regulation of DNA-templated transcription"/>
    <property type="evidence" value="ECO:0007669"/>
    <property type="project" value="InterPro"/>
</dbReference>
<dbReference type="GO" id="GO:0003677">
    <property type="term" value="F:DNA binding"/>
    <property type="evidence" value="ECO:0007669"/>
    <property type="project" value="UniProtKB-KW"/>
</dbReference>
<feature type="domain" description="HTH luxR-type" evidence="2">
    <location>
        <begin position="105"/>
        <end position="154"/>
    </location>
</feature>
<dbReference type="Gene3D" id="1.10.10.10">
    <property type="entry name" value="Winged helix-like DNA-binding domain superfamily/Winged helix DNA-binding domain"/>
    <property type="match status" value="1"/>
</dbReference>
<protein>
    <submittedName>
        <fullName evidence="3">Response regulator transcription factor</fullName>
    </submittedName>
</protein>
<evidence type="ECO:0000313" key="3">
    <source>
        <dbReference type="EMBL" id="EBS9878494.1"/>
    </source>
</evidence>
<comment type="caution">
    <text evidence="3">The sequence shown here is derived from an EMBL/GenBank/DDBJ whole genome shotgun (WGS) entry which is preliminary data.</text>
</comment>
<dbReference type="InterPro" id="IPR000792">
    <property type="entry name" value="Tscrpt_reg_LuxR_C"/>
</dbReference>
<dbReference type="EMBL" id="AAGXGX010000033">
    <property type="protein sequence ID" value="EBS9878494.1"/>
    <property type="molecule type" value="Genomic_DNA"/>
</dbReference>
<organism evidence="3">
    <name type="scientific">Salmonella enterica</name>
    <name type="common">Salmonella choleraesuis</name>
    <dbReference type="NCBI Taxonomy" id="28901"/>
    <lineage>
        <taxon>Bacteria</taxon>
        <taxon>Pseudomonadati</taxon>
        <taxon>Pseudomonadota</taxon>
        <taxon>Gammaproteobacteria</taxon>
        <taxon>Enterobacterales</taxon>
        <taxon>Enterobacteriaceae</taxon>
        <taxon>Salmonella</taxon>
    </lineage>
</organism>
<dbReference type="SUPFAM" id="SSF46894">
    <property type="entry name" value="C-terminal effector domain of the bipartite response regulators"/>
    <property type="match status" value="1"/>
</dbReference>
<gene>
    <name evidence="3" type="ORF">CEJ02_23030</name>
</gene>
<dbReference type="InterPro" id="IPR016032">
    <property type="entry name" value="Sig_transdc_resp-reg_C-effctor"/>
</dbReference>
<feature type="non-terminal residue" evidence="3">
    <location>
        <position position="1"/>
    </location>
</feature>
<dbReference type="InterPro" id="IPR036388">
    <property type="entry name" value="WH-like_DNA-bd_sf"/>
</dbReference>
<dbReference type="AlphaFoldDB" id="A0A5V1AN10"/>
<accession>A0A5V1AN10</accession>
<evidence type="ECO:0000256" key="1">
    <source>
        <dbReference type="ARBA" id="ARBA00023125"/>
    </source>
</evidence>
<keyword evidence="1" id="KW-0238">DNA-binding</keyword>
<name>A0A5V1AN10_SALER</name>
<reference evidence="3" key="1">
    <citation type="submission" date="2018-07" db="EMBL/GenBank/DDBJ databases">
        <authorList>
            <consortium name="GenomeTrakr network: Whole genome sequencing for foodborne pathogen traceback"/>
        </authorList>
    </citation>
    <scope>NUCLEOTIDE SEQUENCE</scope>
    <source>
        <strain evidence="3">CFSAN065048</strain>
    </source>
</reference>
<proteinExistence type="predicted"/>
<dbReference type="Pfam" id="PF00196">
    <property type="entry name" value="GerE"/>
    <property type="match status" value="1"/>
</dbReference>
<evidence type="ECO:0000259" key="2">
    <source>
        <dbReference type="Pfam" id="PF00196"/>
    </source>
</evidence>
<sequence>EYCKKDYFSIFLKSKHKFDCYLKNEKILLSTDTIVLLSIKDIDLQNILVSFLFKKVSLCISPFGFYSKHNYFFQNGLCYFNRKISLSDLNKMLASMWRNIKNTNVITSKEFFILTEISKSTSSRKVSNKINLTEKMVSYYKRTALKKMGVESNQYYLCVHPVFSIIIEVIRGGGQLQKNIDMLN</sequence>